<dbReference type="AlphaFoldDB" id="A0A6S8BA98"/>
<dbReference type="EMBL" id="HBIJ01006779">
    <property type="protein sequence ID" value="CAE0364023.1"/>
    <property type="molecule type" value="Transcribed_RNA"/>
</dbReference>
<evidence type="ECO:0000313" key="2">
    <source>
        <dbReference type="EMBL" id="CAE0364024.1"/>
    </source>
</evidence>
<accession>A0A6S8BA98</accession>
<reference evidence="2" key="1">
    <citation type="submission" date="2021-01" db="EMBL/GenBank/DDBJ databases">
        <authorList>
            <person name="Corre E."/>
            <person name="Pelletier E."/>
            <person name="Niang G."/>
            <person name="Scheremetjew M."/>
            <person name="Finn R."/>
            <person name="Kale V."/>
            <person name="Holt S."/>
            <person name="Cochrane G."/>
            <person name="Meng A."/>
            <person name="Brown T."/>
            <person name="Cohen L."/>
        </authorList>
    </citation>
    <scope>NUCLEOTIDE SEQUENCE</scope>
    <source>
        <strain evidence="2">CCMP1510</strain>
    </source>
</reference>
<gene>
    <name evidence="1" type="ORF">ALAG00032_LOCUS4764</name>
    <name evidence="2" type="ORF">ALAG00032_LOCUS4765</name>
</gene>
<proteinExistence type="predicted"/>
<protein>
    <submittedName>
        <fullName evidence="2">Uncharacterized protein</fullName>
    </submittedName>
</protein>
<sequence>MALSTFFVIEMALRIFCYYRCYEQSWLTKIFTFRALDDYRGIVNATDLFLASIDFVRLLFKILNYFLWRVITLFVVLKGWRLLRGIRLIASLELVVIKGGIASSRLYSAVYQVSMKSVDSLEVFVDHCLLRLRGTTFDEQIFELRHLSLCNTKNDSEVENIRETDKAKGGTSQRSMMSVGAGFSMRRLRLGQTISWILDNEGEYKRLLHEPFMHVHKCLSITQLCIHERSNDGDERFLLKPVNSITLDIRAQRRLADHALLKIETVVKIPQFEFCLAKQPSSPPTALKLKFISLETMKTNVDFWEQSLSIANAISL</sequence>
<dbReference type="EMBL" id="HBIJ01006780">
    <property type="protein sequence ID" value="CAE0364024.1"/>
    <property type="molecule type" value="Transcribed_RNA"/>
</dbReference>
<name>A0A6S8BA98_9STRA</name>
<evidence type="ECO:0000313" key="1">
    <source>
        <dbReference type="EMBL" id="CAE0364023.1"/>
    </source>
</evidence>
<organism evidence="2">
    <name type="scientific">Aureoumbra lagunensis</name>
    <dbReference type="NCBI Taxonomy" id="44058"/>
    <lineage>
        <taxon>Eukaryota</taxon>
        <taxon>Sar</taxon>
        <taxon>Stramenopiles</taxon>
        <taxon>Ochrophyta</taxon>
        <taxon>Pelagophyceae</taxon>
        <taxon>Pelagomonadales</taxon>
        <taxon>Aureoumbra</taxon>
    </lineage>
</organism>